<reference evidence="1 2" key="1">
    <citation type="submission" date="2016-11" db="EMBL/GenBank/DDBJ databases">
        <authorList>
            <person name="Jaros S."/>
            <person name="Januszkiewicz K."/>
            <person name="Wedrychowicz H."/>
        </authorList>
    </citation>
    <scope>NUCLEOTIDE SEQUENCE [LARGE SCALE GENOMIC DNA]</scope>
    <source>
        <strain evidence="1 2">DSM 24787</strain>
    </source>
</reference>
<proteinExistence type="predicted"/>
<name>A0A1N6E4I7_9BACT</name>
<dbReference type="EMBL" id="FSRA01000001">
    <property type="protein sequence ID" value="SIN77950.1"/>
    <property type="molecule type" value="Genomic_DNA"/>
</dbReference>
<dbReference type="AlphaFoldDB" id="A0A1N6E4I7"/>
<evidence type="ECO:0000313" key="2">
    <source>
        <dbReference type="Proteomes" id="UP000185003"/>
    </source>
</evidence>
<keyword evidence="2" id="KW-1185">Reference proteome</keyword>
<dbReference type="OrthoDB" id="771660at2"/>
<accession>A0A1N6E4I7</accession>
<dbReference type="RefSeq" id="WP_074238452.1">
    <property type="nucleotide sequence ID" value="NZ_FSRA01000001.1"/>
</dbReference>
<dbReference type="STRING" id="536979.SAMN04488055_1298"/>
<protein>
    <submittedName>
        <fullName evidence="1">Uncharacterized protein</fullName>
    </submittedName>
</protein>
<gene>
    <name evidence="1" type="ORF">SAMN04488055_1298</name>
</gene>
<sequence>MESNENQIVDYQGMIIIHGDLYEFAKSGNGISLYGDPSHKLTFQHLDKSWGSYSGGYSVQKKDFVDVVDFLRNINKTLNTIIPVRIIDEREKLTEEDIREYNELSLNRKHGYHYVDKGLSERLNGTLPIIDLYGKNYHVDIKNAQLIPADGIKKSIQFNRCDLFEPSVILYDISTHSQVKMNESQKQLYPNVVGVKFPALQELDIIARAEMSGLPATSLLCAMPWRPDQTKIETIELSDVNITRLNLHNKKQQELEKKAGVLKDQKIRGVKRQK</sequence>
<dbReference type="Proteomes" id="UP000185003">
    <property type="component" value="Unassembled WGS sequence"/>
</dbReference>
<organism evidence="1 2">
    <name type="scientific">Chitinophaga niabensis</name>
    <dbReference type="NCBI Taxonomy" id="536979"/>
    <lineage>
        <taxon>Bacteria</taxon>
        <taxon>Pseudomonadati</taxon>
        <taxon>Bacteroidota</taxon>
        <taxon>Chitinophagia</taxon>
        <taxon>Chitinophagales</taxon>
        <taxon>Chitinophagaceae</taxon>
        <taxon>Chitinophaga</taxon>
    </lineage>
</organism>
<evidence type="ECO:0000313" key="1">
    <source>
        <dbReference type="EMBL" id="SIN77950.1"/>
    </source>
</evidence>